<comment type="caution">
    <text evidence="2">The sequence shown here is derived from an EMBL/GenBank/DDBJ whole genome shotgun (WGS) entry which is preliminary data.</text>
</comment>
<organism evidence="2 3">
    <name type="scientific">Chytriomyces confervae</name>
    <dbReference type="NCBI Taxonomy" id="246404"/>
    <lineage>
        <taxon>Eukaryota</taxon>
        <taxon>Fungi</taxon>
        <taxon>Fungi incertae sedis</taxon>
        <taxon>Chytridiomycota</taxon>
        <taxon>Chytridiomycota incertae sedis</taxon>
        <taxon>Chytridiomycetes</taxon>
        <taxon>Chytridiales</taxon>
        <taxon>Chytriomycetaceae</taxon>
        <taxon>Chytriomyces</taxon>
    </lineage>
</organism>
<keyword evidence="1" id="KW-0812">Transmembrane</keyword>
<protein>
    <submittedName>
        <fullName evidence="2">Uncharacterized protein</fullName>
    </submittedName>
</protein>
<dbReference type="EMBL" id="QEAP01000021">
    <property type="protein sequence ID" value="TPX77416.1"/>
    <property type="molecule type" value="Genomic_DNA"/>
</dbReference>
<dbReference type="OrthoDB" id="2114793at2759"/>
<dbReference type="AlphaFoldDB" id="A0A507FQ08"/>
<feature type="transmembrane region" description="Helical" evidence="1">
    <location>
        <begin position="43"/>
        <end position="66"/>
    </location>
</feature>
<feature type="transmembrane region" description="Helical" evidence="1">
    <location>
        <begin position="143"/>
        <end position="168"/>
    </location>
</feature>
<reference evidence="2 3" key="1">
    <citation type="journal article" date="2019" name="Sci. Rep.">
        <title>Comparative genomics of chytrid fungi reveal insights into the obligate biotrophic and pathogenic lifestyle of Synchytrium endobioticum.</title>
        <authorList>
            <person name="van de Vossenberg B.T.L.H."/>
            <person name="Warris S."/>
            <person name="Nguyen H.D.T."/>
            <person name="van Gent-Pelzer M.P.E."/>
            <person name="Joly D.L."/>
            <person name="van de Geest H.C."/>
            <person name="Bonants P.J.M."/>
            <person name="Smith D.S."/>
            <person name="Levesque C.A."/>
            <person name="van der Lee T.A.J."/>
        </authorList>
    </citation>
    <scope>NUCLEOTIDE SEQUENCE [LARGE SCALE GENOMIC DNA]</scope>
    <source>
        <strain evidence="2 3">CBS 675.73</strain>
    </source>
</reference>
<accession>A0A507FQ08</accession>
<sequence length="277" mass="30779">MSSSIQTPIIAAVFLLAMSFENALKGLLLSIEKFTQSRTPIPAIMIVANTLSLVFSPMYVWSLLITSNCQDSSLATKVSLHFFVNTFSFFLLYKTWVVSRKNTLVAVGAAILITDRCIWALTDCARSKSIQIPQGCYYVQDKMAVIGISTGGILVDIFCTGVTILGAFRDLDSQSSSRVQQIYRILIADNVMRTLSVMAVNAFTLNYAMYGSLQIISGSPSVLLVIPAISSYVYTQAINLEFFWINLRRDVLREPEQRRMISNISTDKSRRSSSESV</sequence>
<name>A0A507FQ08_9FUNG</name>
<keyword evidence="3" id="KW-1185">Reference proteome</keyword>
<evidence type="ECO:0000313" key="3">
    <source>
        <dbReference type="Proteomes" id="UP000320333"/>
    </source>
</evidence>
<feature type="transmembrane region" description="Helical" evidence="1">
    <location>
        <begin position="78"/>
        <end position="97"/>
    </location>
</feature>
<keyword evidence="1" id="KW-0472">Membrane</keyword>
<keyword evidence="1" id="KW-1133">Transmembrane helix</keyword>
<proteinExistence type="predicted"/>
<evidence type="ECO:0000313" key="2">
    <source>
        <dbReference type="EMBL" id="TPX77416.1"/>
    </source>
</evidence>
<dbReference type="Proteomes" id="UP000320333">
    <property type="component" value="Unassembled WGS sequence"/>
</dbReference>
<evidence type="ECO:0000256" key="1">
    <source>
        <dbReference type="SAM" id="Phobius"/>
    </source>
</evidence>
<gene>
    <name evidence="2" type="ORF">CcCBS67573_g01324</name>
</gene>
<feature type="transmembrane region" description="Helical" evidence="1">
    <location>
        <begin position="222"/>
        <end position="245"/>
    </location>
</feature>